<evidence type="ECO:0000256" key="5">
    <source>
        <dbReference type="HAMAP-Rule" id="MF_01334"/>
    </source>
</evidence>
<evidence type="ECO:0000256" key="2">
    <source>
        <dbReference type="ARBA" id="ARBA00022884"/>
    </source>
</evidence>
<keyword evidence="4 5" id="KW-0687">Ribonucleoprotein</keyword>
<keyword evidence="3 5" id="KW-0689">Ribosomal protein</keyword>
<evidence type="ECO:0000256" key="4">
    <source>
        <dbReference type="ARBA" id="ARBA00023274"/>
    </source>
</evidence>
<dbReference type="InterPro" id="IPR020930">
    <property type="entry name" value="Ribosomal_uL5_bac-type"/>
</dbReference>
<comment type="caution">
    <text evidence="9">The sequence shown here is derived from an EMBL/GenBank/DDBJ whole genome shotgun (WGS) entry which is preliminary data.</text>
</comment>
<feature type="region of interest" description="Disordered" evidence="6">
    <location>
        <begin position="204"/>
        <end position="225"/>
    </location>
</feature>
<dbReference type="PANTHER" id="PTHR33284:SF1">
    <property type="entry name" value="RIBOSOMAL PROTEIN L25_GLN-TRNA SYNTHETASE, ANTI-CODON-BINDING DOMAIN-CONTAINING PROTEIN"/>
    <property type="match status" value="1"/>
</dbReference>
<name>A0A0G1PX84_9BACT</name>
<dbReference type="InterPro" id="IPR037121">
    <property type="entry name" value="Ribosomal_bL25_C"/>
</dbReference>
<dbReference type="GO" id="GO:0022625">
    <property type="term" value="C:cytosolic large ribosomal subunit"/>
    <property type="evidence" value="ECO:0007669"/>
    <property type="project" value="TreeGrafter"/>
</dbReference>
<dbReference type="PANTHER" id="PTHR33284">
    <property type="entry name" value="RIBOSOMAL PROTEIN L25/GLN-TRNA SYNTHETASE, ANTI-CODON-BINDING DOMAIN-CONTAINING PROTEIN"/>
    <property type="match status" value="1"/>
</dbReference>
<dbReference type="InterPro" id="IPR011035">
    <property type="entry name" value="Ribosomal_bL25/Gln-tRNA_synth"/>
</dbReference>
<evidence type="ECO:0000259" key="8">
    <source>
        <dbReference type="Pfam" id="PF14693"/>
    </source>
</evidence>
<comment type="function">
    <text evidence="5">This is one of the proteins that binds to the 5S RNA in the ribosome where it forms part of the central protuberance.</text>
</comment>
<organism evidence="9 10">
    <name type="scientific">Candidatus Azambacteria bacterium GW2011_GWB2_46_37</name>
    <dbReference type="NCBI Taxonomy" id="1618618"/>
    <lineage>
        <taxon>Bacteria</taxon>
        <taxon>Candidatus Azamiibacteriota</taxon>
    </lineage>
</organism>
<feature type="domain" description="Large ribosomal subunit protein bL25 L25" evidence="7">
    <location>
        <begin position="6"/>
        <end position="91"/>
    </location>
</feature>
<reference evidence="9 10" key="1">
    <citation type="journal article" date="2015" name="Nature">
        <title>rRNA introns, odd ribosomes, and small enigmatic genomes across a large radiation of phyla.</title>
        <authorList>
            <person name="Brown C.T."/>
            <person name="Hug L.A."/>
            <person name="Thomas B.C."/>
            <person name="Sharon I."/>
            <person name="Castelle C.J."/>
            <person name="Singh A."/>
            <person name="Wilkins M.J."/>
            <person name="Williams K.H."/>
            <person name="Banfield J.F."/>
        </authorList>
    </citation>
    <scope>NUCLEOTIDE SEQUENCE [LARGE SCALE GENOMIC DNA]</scope>
</reference>
<dbReference type="InterPro" id="IPR029751">
    <property type="entry name" value="Ribosomal_L25_dom"/>
</dbReference>
<dbReference type="NCBIfam" id="TIGR00731">
    <property type="entry name" value="bL25_bact_ctc"/>
    <property type="match status" value="1"/>
</dbReference>
<protein>
    <recommendedName>
        <fullName evidence="5">Large ribosomal subunit protein bL25</fullName>
    </recommendedName>
    <alternativeName>
        <fullName evidence="5">General stress protein CTC</fullName>
    </alternativeName>
</protein>
<evidence type="ECO:0000256" key="3">
    <source>
        <dbReference type="ARBA" id="ARBA00022980"/>
    </source>
</evidence>
<feature type="domain" description="Large ribosomal subunit protein bL25 beta" evidence="8">
    <location>
        <begin position="99"/>
        <end position="184"/>
    </location>
</feature>
<sequence>MDTIGLKANLRKTTGKKVSNLRLLGILPAVIYGRGFETQNLEMNYGDFEKVYKQAGENTIIDLAVDDKPKKVLIQEAKRDPIYDKFLHVDFYQVRMDEKITANIPLVFEGDSPAIKDFSGILVKNLHEVEVSALPGNLPHDIKVDLSRIMTFEDNVCVKDLTIPAGVEILDDQETVVASVVPPRSEAEMEALKEEVVAKVEEVKVETEEKKAAREQAKETEEPAK</sequence>
<evidence type="ECO:0000313" key="10">
    <source>
        <dbReference type="Proteomes" id="UP000033818"/>
    </source>
</evidence>
<dbReference type="GO" id="GO:0003735">
    <property type="term" value="F:structural constituent of ribosome"/>
    <property type="evidence" value="ECO:0007669"/>
    <property type="project" value="InterPro"/>
</dbReference>
<evidence type="ECO:0000256" key="1">
    <source>
        <dbReference type="ARBA" id="ARBA00022730"/>
    </source>
</evidence>
<evidence type="ECO:0000313" key="9">
    <source>
        <dbReference type="EMBL" id="KKU37446.1"/>
    </source>
</evidence>
<dbReference type="Pfam" id="PF01386">
    <property type="entry name" value="Ribosomal_L25p"/>
    <property type="match status" value="1"/>
</dbReference>
<gene>
    <name evidence="5" type="primary">rplY</name>
    <name evidence="5" type="synonym">ctc</name>
    <name evidence="9" type="ORF">UX53_C0050G0002</name>
</gene>
<comment type="subunit">
    <text evidence="5">Part of the 50S ribosomal subunit; part of the 5S rRNA/L5/L18/L25 subcomplex. Contacts the 5S rRNA. Binds to the 5S rRNA independently of L5 and L18.</text>
</comment>
<dbReference type="Gene3D" id="2.170.120.20">
    <property type="entry name" value="Ribosomal protein L25, beta domain"/>
    <property type="match status" value="1"/>
</dbReference>
<dbReference type="EMBL" id="LCMO01000050">
    <property type="protein sequence ID" value="KKU37446.1"/>
    <property type="molecule type" value="Genomic_DNA"/>
</dbReference>
<comment type="similarity">
    <text evidence="5">Belongs to the bacterial ribosomal protein bL25 family. CTC subfamily.</text>
</comment>
<evidence type="ECO:0000259" key="7">
    <source>
        <dbReference type="Pfam" id="PF01386"/>
    </source>
</evidence>
<dbReference type="GO" id="GO:0006412">
    <property type="term" value="P:translation"/>
    <property type="evidence" value="ECO:0007669"/>
    <property type="project" value="UniProtKB-UniRule"/>
</dbReference>
<accession>A0A0G1PX84</accession>
<dbReference type="InterPro" id="IPR020057">
    <property type="entry name" value="Ribosomal_bL25_b-dom"/>
</dbReference>
<dbReference type="Pfam" id="PF14693">
    <property type="entry name" value="Ribosomal_TL5_C"/>
    <property type="match status" value="1"/>
</dbReference>
<dbReference type="Proteomes" id="UP000033818">
    <property type="component" value="Unassembled WGS sequence"/>
</dbReference>
<dbReference type="GO" id="GO:0008097">
    <property type="term" value="F:5S rRNA binding"/>
    <property type="evidence" value="ECO:0007669"/>
    <property type="project" value="InterPro"/>
</dbReference>
<dbReference type="PATRIC" id="fig|1618618.3.peg.782"/>
<dbReference type="CDD" id="cd00495">
    <property type="entry name" value="Ribosomal_L25_TL5_CTC"/>
    <property type="match status" value="1"/>
</dbReference>
<evidence type="ECO:0000256" key="6">
    <source>
        <dbReference type="SAM" id="MobiDB-lite"/>
    </source>
</evidence>
<dbReference type="Gene3D" id="2.40.240.10">
    <property type="entry name" value="Ribosomal Protein L25, Chain P"/>
    <property type="match status" value="1"/>
</dbReference>
<keyword evidence="1 5" id="KW-0699">rRNA-binding</keyword>
<dbReference type="InterPro" id="IPR001021">
    <property type="entry name" value="Ribosomal_bL25_long"/>
</dbReference>
<keyword evidence="2 5" id="KW-0694">RNA-binding</keyword>
<dbReference type="AlphaFoldDB" id="A0A0G1PX84"/>
<dbReference type="InterPro" id="IPR020056">
    <property type="entry name" value="Rbsml_bL25/Gln-tRNA_synth_N"/>
</dbReference>
<dbReference type="HAMAP" id="MF_01334">
    <property type="entry name" value="Ribosomal_bL25_CTC"/>
    <property type="match status" value="1"/>
</dbReference>
<dbReference type="SUPFAM" id="SSF50715">
    <property type="entry name" value="Ribosomal protein L25-like"/>
    <property type="match status" value="1"/>
</dbReference>
<proteinExistence type="inferred from homology"/>